<dbReference type="PANTHER" id="PTHR33326:SF49">
    <property type="entry name" value="GENOME ASSEMBLY, CHROMOSOME: II"/>
    <property type="match status" value="1"/>
</dbReference>
<dbReference type="EnsemblPlants" id="PNT73700">
    <property type="protein sequence ID" value="PNT73700"/>
    <property type="gene ID" value="BRADI_2g62572v3"/>
</dbReference>
<reference evidence="4" key="3">
    <citation type="submission" date="2018-08" db="UniProtKB">
        <authorList>
            <consortium name="EnsemblPlants"/>
        </authorList>
    </citation>
    <scope>IDENTIFICATION</scope>
    <source>
        <strain evidence="4">cv. Bd21</strain>
    </source>
</reference>
<keyword evidence="5" id="KW-1185">Reference proteome</keyword>
<dbReference type="Gramene" id="PNT73700">
    <property type="protein sequence ID" value="PNT73700"/>
    <property type="gene ID" value="BRADI_2g62572v3"/>
</dbReference>
<dbReference type="EMBL" id="CM000881">
    <property type="protein sequence ID" value="PNT73700.1"/>
    <property type="molecule type" value="Genomic_DNA"/>
</dbReference>
<evidence type="ECO:0000313" key="3">
    <source>
        <dbReference type="EMBL" id="PNT73700.1"/>
    </source>
</evidence>
<proteinExistence type="predicted"/>
<dbReference type="FunCoup" id="A0A2K2DHE8">
    <property type="interactions" value="235"/>
</dbReference>
<name>A0A2K2DHE8_BRADI</name>
<sequence length="379" mass="42511">MPPPAGRRGGYGRRQLPPEGICGPFVADDVPHTGGQAPPSDGRGVPRSSRAPLRPKAGRHFPELGPCQDDTAQPAQTPVSYLSKLMSNIKLMEVKQPSGCRLSSSTGSTILVHRPPDWYFRIYIRVDLSGRFHTYPHTGGPFQSLQETQSAIDRHLHDLEHPTMCKEALGKLSKMDWLVRRSLYWPDGKRKKLTKSQVSETTRKGTSHLLQALVDKYNDEHNLLGDLSYELKDILQCQTIYENHIWYEHFNFTTKTKGADGIDSAIENLFFAELTYLKGDELAVSCMCMIDTNANGHCYGCKNNGSVHLKHPNTANAYTAGSLDGYLPFGIKFEWDDPSISVEKDEERLRRIYKGLDDPHVLARIATPPPYATDTFIQD</sequence>
<dbReference type="PANTHER" id="PTHR33326">
    <property type="entry name" value="OS05G0543800 PROTEIN"/>
    <property type="match status" value="1"/>
</dbReference>
<dbReference type="STRING" id="15368.A0A2K2DHE8"/>
<dbReference type="AlphaFoldDB" id="A0A2K2DHE8"/>
<dbReference type="Pfam" id="PF12274">
    <property type="entry name" value="DUF3615"/>
    <property type="match status" value="1"/>
</dbReference>
<evidence type="ECO:0000313" key="4">
    <source>
        <dbReference type="EnsemblPlants" id="PNT73700"/>
    </source>
</evidence>
<reference evidence="3 4" key="1">
    <citation type="journal article" date="2010" name="Nature">
        <title>Genome sequencing and analysis of the model grass Brachypodium distachyon.</title>
        <authorList>
            <consortium name="International Brachypodium Initiative"/>
        </authorList>
    </citation>
    <scope>NUCLEOTIDE SEQUENCE [LARGE SCALE GENOMIC DNA]</scope>
    <source>
        <strain evidence="3 4">Bd21</strain>
    </source>
</reference>
<evidence type="ECO:0000313" key="5">
    <source>
        <dbReference type="Proteomes" id="UP000008810"/>
    </source>
</evidence>
<gene>
    <name evidence="4" type="primary">LOC112271179</name>
    <name evidence="3" type="ORF">BRADI_2g62572v3</name>
</gene>
<dbReference type="InterPro" id="IPR022059">
    <property type="entry name" value="DUF3615"/>
</dbReference>
<dbReference type="OrthoDB" id="691443at2759"/>
<feature type="domain" description="DUF3615" evidence="2">
    <location>
        <begin position="211"/>
        <end position="312"/>
    </location>
</feature>
<evidence type="ECO:0000256" key="1">
    <source>
        <dbReference type="SAM" id="MobiDB-lite"/>
    </source>
</evidence>
<protein>
    <recommendedName>
        <fullName evidence="2">DUF3615 domain-containing protein</fullName>
    </recommendedName>
</protein>
<feature type="region of interest" description="Disordered" evidence="1">
    <location>
        <begin position="1"/>
        <end position="74"/>
    </location>
</feature>
<organism evidence="3">
    <name type="scientific">Brachypodium distachyon</name>
    <name type="common">Purple false brome</name>
    <name type="synonym">Trachynia distachya</name>
    <dbReference type="NCBI Taxonomy" id="15368"/>
    <lineage>
        <taxon>Eukaryota</taxon>
        <taxon>Viridiplantae</taxon>
        <taxon>Streptophyta</taxon>
        <taxon>Embryophyta</taxon>
        <taxon>Tracheophyta</taxon>
        <taxon>Spermatophyta</taxon>
        <taxon>Magnoliopsida</taxon>
        <taxon>Liliopsida</taxon>
        <taxon>Poales</taxon>
        <taxon>Poaceae</taxon>
        <taxon>BOP clade</taxon>
        <taxon>Pooideae</taxon>
        <taxon>Stipodae</taxon>
        <taxon>Brachypodieae</taxon>
        <taxon>Brachypodium</taxon>
    </lineage>
</organism>
<reference evidence="3" key="2">
    <citation type="submission" date="2017-06" db="EMBL/GenBank/DDBJ databases">
        <title>WGS assembly of Brachypodium distachyon.</title>
        <authorList>
            <consortium name="The International Brachypodium Initiative"/>
            <person name="Lucas S."/>
            <person name="Harmon-Smith M."/>
            <person name="Lail K."/>
            <person name="Tice H."/>
            <person name="Grimwood J."/>
            <person name="Bruce D."/>
            <person name="Barry K."/>
            <person name="Shu S."/>
            <person name="Lindquist E."/>
            <person name="Wang M."/>
            <person name="Pitluck S."/>
            <person name="Vogel J.P."/>
            <person name="Garvin D.F."/>
            <person name="Mockler T.C."/>
            <person name="Schmutz J."/>
            <person name="Rokhsar D."/>
            <person name="Bevan M.W."/>
        </authorList>
    </citation>
    <scope>NUCLEOTIDE SEQUENCE</scope>
    <source>
        <strain evidence="3">Bd21</strain>
    </source>
</reference>
<evidence type="ECO:0000259" key="2">
    <source>
        <dbReference type="Pfam" id="PF12274"/>
    </source>
</evidence>
<dbReference type="Proteomes" id="UP000008810">
    <property type="component" value="Chromosome 2"/>
</dbReference>
<accession>A0A2K2DHE8</accession>